<dbReference type="PANTHER" id="PTHR11117:SF2">
    <property type="entry name" value="SUCCINATE--COA LIGASE [ADP_GDP-FORMING] SUBUNIT ALPHA, MITOCHONDRIAL"/>
    <property type="match status" value="1"/>
</dbReference>
<dbReference type="GO" id="GO:0009361">
    <property type="term" value="C:succinate-CoA ligase complex (ADP-forming)"/>
    <property type="evidence" value="ECO:0007669"/>
    <property type="project" value="TreeGrafter"/>
</dbReference>
<dbReference type="GO" id="GO:0004775">
    <property type="term" value="F:succinate-CoA ligase (ADP-forming) activity"/>
    <property type="evidence" value="ECO:0007669"/>
    <property type="project" value="UniProtKB-EC"/>
</dbReference>
<dbReference type="SMART" id="SM00881">
    <property type="entry name" value="CoA_binding"/>
    <property type="match status" value="1"/>
</dbReference>
<dbReference type="InterPro" id="IPR032875">
    <property type="entry name" value="Succ_CoA_lig_flav_dom"/>
</dbReference>
<dbReference type="Proteomes" id="UP001162834">
    <property type="component" value="Chromosome"/>
</dbReference>
<dbReference type="InterPro" id="IPR005810">
    <property type="entry name" value="CoA_lig_alpha"/>
</dbReference>
<dbReference type="EC" id="6.2.1.5" evidence="5"/>
<dbReference type="PIRSF" id="PIRSF001553">
    <property type="entry name" value="SucCS_alpha"/>
    <property type="match status" value="1"/>
</dbReference>
<evidence type="ECO:0000256" key="2">
    <source>
        <dbReference type="ARBA" id="ARBA00022741"/>
    </source>
</evidence>
<dbReference type="KEGG" id="sbae:DSM104329_01821"/>
<evidence type="ECO:0000313" key="6">
    <source>
        <dbReference type="Proteomes" id="UP001162834"/>
    </source>
</evidence>
<dbReference type="Pfam" id="PF02629">
    <property type="entry name" value="CoA_binding"/>
    <property type="match status" value="1"/>
</dbReference>
<feature type="domain" description="CoA-binding" evidence="4">
    <location>
        <begin position="4"/>
        <end position="104"/>
    </location>
</feature>
<dbReference type="GO" id="GO:0006099">
    <property type="term" value="P:tricarboxylic acid cycle"/>
    <property type="evidence" value="ECO:0007669"/>
    <property type="project" value="TreeGrafter"/>
</dbReference>
<dbReference type="EMBL" id="CP087164">
    <property type="protein sequence ID" value="UGS35433.1"/>
    <property type="molecule type" value="Genomic_DNA"/>
</dbReference>
<evidence type="ECO:0000313" key="5">
    <source>
        <dbReference type="EMBL" id="UGS35433.1"/>
    </source>
</evidence>
<evidence type="ECO:0000256" key="3">
    <source>
        <dbReference type="PIRSR" id="PIRSR001553-1"/>
    </source>
</evidence>
<sequence>MSILVDADTTFIVQGITGREAVNLTRECLDYGAGAKIVGGVTPGRKGREVHGVPVFDTVAQAVEHHGTPIKGSVVTVPPAFTKDAVFEAIENGIELVVIVTERIPRADVAEMVELATLRGARIIGPNCLGIIVPDVIKMGGIGGPAKDAAKSYKPGAIGVISRSGGMTTEMSSTLSAAGLGISTAVSIGGDAIIGSTYAELMPLFEADDQTQGIVIYTEPGGRMEAELARWVTENDSRLPVVAFMAGRFMDEMPGMSFGHAGTIVEGKEDTATEKIARLAEAGITVAEEISQIPEIIKGKIEERQGAAA</sequence>
<evidence type="ECO:0000259" key="4">
    <source>
        <dbReference type="SMART" id="SM00881"/>
    </source>
</evidence>
<reference evidence="5" key="1">
    <citation type="journal article" date="2022" name="Int. J. Syst. Evol. Microbiol.">
        <title>Pseudomonas aegrilactucae sp. nov. and Pseudomonas morbosilactucae sp. nov., pathogens causing bacterial rot of lettuce in Japan.</title>
        <authorList>
            <person name="Sawada H."/>
            <person name="Fujikawa T."/>
            <person name="Satou M."/>
        </authorList>
    </citation>
    <scope>NUCLEOTIDE SEQUENCE</scope>
    <source>
        <strain evidence="5">0166_1</strain>
    </source>
</reference>
<dbReference type="SUPFAM" id="SSF51735">
    <property type="entry name" value="NAD(P)-binding Rossmann-fold domains"/>
    <property type="match status" value="1"/>
</dbReference>
<keyword evidence="6" id="KW-1185">Reference proteome</keyword>
<dbReference type="PRINTS" id="PR01798">
    <property type="entry name" value="SCOASYNTHASE"/>
</dbReference>
<dbReference type="SUPFAM" id="SSF52210">
    <property type="entry name" value="Succinyl-CoA synthetase domains"/>
    <property type="match status" value="1"/>
</dbReference>
<dbReference type="Gene3D" id="3.40.50.261">
    <property type="entry name" value="Succinyl-CoA synthetase domains"/>
    <property type="match status" value="1"/>
</dbReference>
<dbReference type="RefSeq" id="WP_259315120.1">
    <property type="nucleotide sequence ID" value="NZ_CP087164.1"/>
</dbReference>
<proteinExistence type="predicted"/>
<keyword evidence="1 5" id="KW-0436">Ligase</keyword>
<dbReference type="GO" id="GO:0000166">
    <property type="term" value="F:nucleotide binding"/>
    <property type="evidence" value="ECO:0007669"/>
    <property type="project" value="UniProtKB-KW"/>
</dbReference>
<dbReference type="GO" id="GO:0004776">
    <property type="term" value="F:succinate-CoA ligase (GDP-forming) activity"/>
    <property type="evidence" value="ECO:0007669"/>
    <property type="project" value="TreeGrafter"/>
</dbReference>
<dbReference type="InterPro" id="IPR036291">
    <property type="entry name" value="NAD(P)-bd_dom_sf"/>
</dbReference>
<accession>A0A9E6XVZ0</accession>
<dbReference type="AlphaFoldDB" id="A0A9E6XVZ0"/>
<dbReference type="PANTHER" id="PTHR11117">
    <property type="entry name" value="SUCCINYL-COA LIGASE SUBUNIT ALPHA"/>
    <property type="match status" value="1"/>
</dbReference>
<keyword evidence="2" id="KW-0547">Nucleotide-binding</keyword>
<name>A0A9E6XVZ0_9ACTN</name>
<feature type="active site" description="Tele-phosphohistidine intermediate" evidence="3">
    <location>
        <position position="260"/>
    </location>
</feature>
<evidence type="ECO:0000256" key="1">
    <source>
        <dbReference type="ARBA" id="ARBA00022598"/>
    </source>
</evidence>
<gene>
    <name evidence="5" type="primary">sucD_1</name>
    <name evidence="5" type="ORF">DSM104329_01821</name>
</gene>
<dbReference type="Pfam" id="PF13607">
    <property type="entry name" value="Succ_CoA_lig"/>
    <property type="match status" value="1"/>
</dbReference>
<protein>
    <submittedName>
        <fullName evidence="5">Succinate--CoA ligase [ADP-forming] subunit alpha</fullName>
        <ecNumber evidence="5">6.2.1.5</ecNumber>
    </submittedName>
</protein>
<dbReference type="InterPro" id="IPR003781">
    <property type="entry name" value="CoA-bd"/>
</dbReference>
<dbReference type="Gene3D" id="3.40.50.720">
    <property type="entry name" value="NAD(P)-binding Rossmann-like Domain"/>
    <property type="match status" value="1"/>
</dbReference>
<dbReference type="InterPro" id="IPR016102">
    <property type="entry name" value="Succinyl-CoA_synth-like"/>
</dbReference>
<organism evidence="5 6">
    <name type="scientific">Capillimicrobium parvum</name>
    <dbReference type="NCBI Taxonomy" id="2884022"/>
    <lineage>
        <taxon>Bacteria</taxon>
        <taxon>Bacillati</taxon>
        <taxon>Actinomycetota</taxon>
        <taxon>Thermoleophilia</taxon>
        <taxon>Solirubrobacterales</taxon>
        <taxon>Capillimicrobiaceae</taxon>
        <taxon>Capillimicrobium</taxon>
    </lineage>
</organism>